<evidence type="ECO:0000256" key="2">
    <source>
        <dbReference type="ARBA" id="ARBA00022737"/>
    </source>
</evidence>
<reference evidence="5 6" key="1">
    <citation type="journal article" date="2018" name="Gigascience">
        <title>Genomes of trombidid mites reveal novel predicted allergens and laterally-transferred genes associated with secondary metabolism.</title>
        <authorList>
            <person name="Dong X."/>
            <person name="Chaisiri K."/>
            <person name="Xia D."/>
            <person name="Armstrong S.D."/>
            <person name="Fang Y."/>
            <person name="Donnelly M.J."/>
            <person name="Kadowaki T."/>
            <person name="McGarry J.W."/>
            <person name="Darby A.C."/>
            <person name="Makepeace B.L."/>
        </authorList>
    </citation>
    <scope>NUCLEOTIDE SEQUENCE [LARGE SCALE GENOMIC DNA]</scope>
    <source>
        <strain evidence="5">UoL-WK</strain>
    </source>
</reference>
<comment type="caution">
    <text evidence="5">The sequence shown here is derived from an EMBL/GenBank/DDBJ whole genome shotgun (WGS) entry which is preliminary data.</text>
</comment>
<evidence type="ECO:0000256" key="3">
    <source>
        <dbReference type="RuleBase" id="RU102079"/>
    </source>
</evidence>
<evidence type="ECO:0000313" key="5">
    <source>
        <dbReference type="EMBL" id="RWS03657.1"/>
    </source>
</evidence>
<protein>
    <recommendedName>
        <fullName evidence="3">Galectin</fullName>
    </recommendedName>
</protein>
<dbReference type="OrthoDB" id="5795596at2759"/>
<organism evidence="5 6">
    <name type="scientific">Dinothrombium tinctorium</name>
    <dbReference type="NCBI Taxonomy" id="1965070"/>
    <lineage>
        <taxon>Eukaryota</taxon>
        <taxon>Metazoa</taxon>
        <taxon>Ecdysozoa</taxon>
        <taxon>Arthropoda</taxon>
        <taxon>Chelicerata</taxon>
        <taxon>Arachnida</taxon>
        <taxon>Acari</taxon>
        <taxon>Acariformes</taxon>
        <taxon>Trombidiformes</taxon>
        <taxon>Prostigmata</taxon>
        <taxon>Anystina</taxon>
        <taxon>Parasitengona</taxon>
        <taxon>Trombidioidea</taxon>
        <taxon>Trombidiidae</taxon>
        <taxon>Dinothrombium</taxon>
    </lineage>
</organism>
<dbReference type="PANTHER" id="PTHR11346:SF147">
    <property type="entry name" value="GALECTIN"/>
    <property type="match status" value="1"/>
</dbReference>
<dbReference type="PANTHER" id="PTHR11346">
    <property type="entry name" value="GALECTIN"/>
    <property type="match status" value="1"/>
</dbReference>
<dbReference type="FunFam" id="2.60.120.200:FF:000124">
    <property type="entry name" value="Galectin-4"/>
    <property type="match status" value="1"/>
</dbReference>
<dbReference type="PROSITE" id="PS51304">
    <property type="entry name" value="GALECTIN"/>
    <property type="match status" value="2"/>
</dbReference>
<keyword evidence="6" id="KW-1185">Reference proteome</keyword>
<keyword evidence="1 3" id="KW-0430">Lectin</keyword>
<dbReference type="Pfam" id="PF00337">
    <property type="entry name" value="Gal-bind_lectin"/>
    <property type="match status" value="2"/>
</dbReference>
<dbReference type="InterPro" id="IPR013320">
    <property type="entry name" value="ConA-like_dom_sf"/>
</dbReference>
<dbReference type="AlphaFoldDB" id="A0A443QKX4"/>
<evidence type="ECO:0000259" key="4">
    <source>
        <dbReference type="PROSITE" id="PS51304"/>
    </source>
</evidence>
<name>A0A443QKX4_9ACAR</name>
<dbReference type="Proteomes" id="UP000285301">
    <property type="component" value="Unassembled WGS sequence"/>
</dbReference>
<dbReference type="EMBL" id="NCKU01006291">
    <property type="protein sequence ID" value="RWS03657.1"/>
    <property type="molecule type" value="Genomic_DNA"/>
</dbReference>
<feature type="domain" description="Galectin" evidence="4">
    <location>
        <begin position="31"/>
        <end position="160"/>
    </location>
</feature>
<proteinExistence type="predicted"/>
<dbReference type="SUPFAM" id="SSF49899">
    <property type="entry name" value="Concanavalin A-like lectins/glucanases"/>
    <property type="match status" value="2"/>
</dbReference>
<dbReference type="CDD" id="cd00070">
    <property type="entry name" value="GLECT"/>
    <property type="match status" value="2"/>
</dbReference>
<evidence type="ECO:0000313" key="6">
    <source>
        <dbReference type="Proteomes" id="UP000285301"/>
    </source>
</evidence>
<keyword evidence="2" id="KW-0677">Repeat</keyword>
<accession>A0A443QKX4</accession>
<dbReference type="InterPro" id="IPR001079">
    <property type="entry name" value="Galectin_CRD"/>
</dbReference>
<dbReference type="Gene3D" id="2.60.120.200">
    <property type="match status" value="2"/>
</dbReference>
<dbReference type="SMART" id="SM00276">
    <property type="entry name" value="GLECT"/>
    <property type="match status" value="2"/>
</dbReference>
<dbReference type="STRING" id="1965070.A0A443QKX4"/>
<dbReference type="SMART" id="SM00908">
    <property type="entry name" value="Gal-bind_lectin"/>
    <property type="match status" value="2"/>
</dbReference>
<dbReference type="InterPro" id="IPR044156">
    <property type="entry name" value="Galectin-like"/>
</dbReference>
<evidence type="ECO:0000256" key="1">
    <source>
        <dbReference type="ARBA" id="ARBA00022734"/>
    </source>
</evidence>
<feature type="domain" description="Galectin" evidence="4">
    <location>
        <begin position="186"/>
        <end position="317"/>
    </location>
</feature>
<gene>
    <name evidence="5" type="ORF">B4U79_05022</name>
</gene>
<sequence length="318" mass="36967">MSNWPDKYVSLIAPKLEQLPKLLFYSNQTPYSEWIPEQVKPGLLIDIRGRVKDKASRQINFLDELKEEIAFHFNPRFNERCVARNSCLNDEWGEEEEEPRNVLPFQCGYPFQLLILVTHECYKVAVNGIHFIEFNHRFPYTKVKYLEIDGDVSVENIHYGKDPATLDASSSLLSKPYSIYNPELPFYHLIAEKIVPGFMIYINGAPIDDPCRITFNFKKMATEDSDIPFHFDIRFDEGSVVRNTLENYEWGVEERAIPSFPFSSAANFDLIFLVQNKKFMVVVDGKPYIEYTHRIALTDIAFFHIEGDLNVFSVSFCD</sequence>
<dbReference type="GO" id="GO:0030246">
    <property type="term" value="F:carbohydrate binding"/>
    <property type="evidence" value="ECO:0007669"/>
    <property type="project" value="UniProtKB-UniRule"/>
</dbReference>